<protein>
    <submittedName>
        <fullName evidence="1">Uncharacterized protein</fullName>
    </submittedName>
</protein>
<organism evidence="1 2">
    <name type="scientific">Solanum bulbocastanum</name>
    <name type="common">Wild potato</name>
    <dbReference type="NCBI Taxonomy" id="147425"/>
    <lineage>
        <taxon>Eukaryota</taxon>
        <taxon>Viridiplantae</taxon>
        <taxon>Streptophyta</taxon>
        <taxon>Embryophyta</taxon>
        <taxon>Tracheophyta</taxon>
        <taxon>Spermatophyta</taxon>
        <taxon>Magnoliopsida</taxon>
        <taxon>eudicotyledons</taxon>
        <taxon>Gunneridae</taxon>
        <taxon>Pentapetalae</taxon>
        <taxon>asterids</taxon>
        <taxon>lamiids</taxon>
        <taxon>Solanales</taxon>
        <taxon>Solanaceae</taxon>
        <taxon>Solanoideae</taxon>
        <taxon>Solaneae</taxon>
        <taxon>Solanum</taxon>
    </lineage>
</organism>
<accession>A0AAN8YE45</accession>
<comment type="caution">
    <text evidence="1">The sequence shown here is derived from an EMBL/GenBank/DDBJ whole genome shotgun (WGS) entry which is preliminary data.</text>
</comment>
<dbReference type="AlphaFoldDB" id="A0AAN8YE45"/>
<proteinExistence type="predicted"/>
<gene>
    <name evidence="1" type="ORF">RDI58_016846</name>
</gene>
<dbReference type="EMBL" id="JBANQN010000006">
    <property type="protein sequence ID" value="KAK6788321.1"/>
    <property type="molecule type" value="Genomic_DNA"/>
</dbReference>
<sequence length="40" mass="4582">MEQYNLMWAGLVMGRGQDIWGFMGNSPVANTFTAQYRDPK</sequence>
<evidence type="ECO:0000313" key="1">
    <source>
        <dbReference type="EMBL" id="KAK6788321.1"/>
    </source>
</evidence>
<dbReference type="Proteomes" id="UP001371456">
    <property type="component" value="Unassembled WGS sequence"/>
</dbReference>
<evidence type="ECO:0000313" key="2">
    <source>
        <dbReference type="Proteomes" id="UP001371456"/>
    </source>
</evidence>
<name>A0AAN8YE45_SOLBU</name>
<keyword evidence="2" id="KW-1185">Reference proteome</keyword>
<reference evidence="1 2" key="1">
    <citation type="submission" date="2024-02" db="EMBL/GenBank/DDBJ databases">
        <title>de novo genome assembly of Solanum bulbocastanum strain 11H21.</title>
        <authorList>
            <person name="Hosaka A.J."/>
        </authorList>
    </citation>
    <scope>NUCLEOTIDE SEQUENCE [LARGE SCALE GENOMIC DNA]</scope>
    <source>
        <tissue evidence="1">Young leaves</tissue>
    </source>
</reference>